<comment type="caution">
    <text evidence="1">The sequence shown here is derived from an EMBL/GenBank/DDBJ whole genome shotgun (WGS) entry which is preliminary data.</text>
</comment>
<sequence>MESLLHPLAKLLLDNALIILLLKTSIDSHSGADLSRGLLIRREGNLAKALEEGMPHDEFWRIQVSYLDVPEWLFSLNAYLRAACYNTLPI</sequence>
<proteinExistence type="predicted"/>
<dbReference type="AlphaFoldDB" id="D6TEC8"/>
<organism evidence="1 2">
    <name type="scientific">Ktedonobacter racemifer DSM 44963</name>
    <dbReference type="NCBI Taxonomy" id="485913"/>
    <lineage>
        <taxon>Bacteria</taxon>
        <taxon>Bacillati</taxon>
        <taxon>Chloroflexota</taxon>
        <taxon>Ktedonobacteria</taxon>
        <taxon>Ktedonobacterales</taxon>
        <taxon>Ktedonobacteraceae</taxon>
        <taxon>Ktedonobacter</taxon>
    </lineage>
</organism>
<reference evidence="1 2" key="1">
    <citation type="journal article" date="2011" name="Stand. Genomic Sci.">
        <title>Non-contiguous finished genome sequence and contextual data of the filamentous soil bacterium Ktedonobacter racemifer type strain (SOSP1-21).</title>
        <authorList>
            <person name="Chang Y.J."/>
            <person name="Land M."/>
            <person name="Hauser L."/>
            <person name="Chertkov O."/>
            <person name="Del Rio T.G."/>
            <person name="Nolan M."/>
            <person name="Copeland A."/>
            <person name="Tice H."/>
            <person name="Cheng J.F."/>
            <person name="Lucas S."/>
            <person name="Han C."/>
            <person name="Goodwin L."/>
            <person name="Pitluck S."/>
            <person name="Ivanova N."/>
            <person name="Ovchinikova G."/>
            <person name="Pati A."/>
            <person name="Chen A."/>
            <person name="Palaniappan K."/>
            <person name="Mavromatis K."/>
            <person name="Liolios K."/>
            <person name="Brettin T."/>
            <person name="Fiebig A."/>
            <person name="Rohde M."/>
            <person name="Abt B."/>
            <person name="Goker M."/>
            <person name="Detter J.C."/>
            <person name="Woyke T."/>
            <person name="Bristow J."/>
            <person name="Eisen J.A."/>
            <person name="Markowitz V."/>
            <person name="Hugenholtz P."/>
            <person name="Kyrpides N.C."/>
            <person name="Klenk H.P."/>
            <person name="Lapidus A."/>
        </authorList>
    </citation>
    <scope>NUCLEOTIDE SEQUENCE [LARGE SCALE GENOMIC DNA]</scope>
    <source>
        <strain evidence="2">DSM 44963</strain>
    </source>
</reference>
<dbReference type="InParanoid" id="D6TEC8"/>
<accession>D6TEC8</accession>
<gene>
    <name evidence="1" type="ORF">Krac_11917</name>
</gene>
<name>D6TEC8_KTERA</name>
<dbReference type="Proteomes" id="UP000004508">
    <property type="component" value="Unassembled WGS sequence"/>
</dbReference>
<evidence type="ECO:0000313" key="2">
    <source>
        <dbReference type="Proteomes" id="UP000004508"/>
    </source>
</evidence>
<dbReference type="EMBL" id="ADVG01000001">
    <property type="protein sequence ID" value="EFH90301.1"/>
    <property type="molecule type" value="Genomic_DNA"/>
</dbReference>
<keyword evidence="2" id="KW-1185">Reference proteome</keyword>
<evidence type="ECO:0000313" key="1">
    <source>
        <dbReference type="EMBL" id="EFH90301.1"/>
    </source>
</evidence>
<protein>
    <submittedName>
        <fullName evidence="1">Uncharacterized protein</fullName>
    </submittedName>
</protein>